<feature type="domain" description="Trigger factor C-terminal" evidence="12">
    <location>
        <begin position="314"/>
        <end position="396"/>
    </location>
</feature>
<keyword evidence="9" id="KW-0131">Cell cycle</keyword>
<dbReference type="HAMAP" id="MF_00303">
    <property type="entry name" value="Trigger_factor_Tig"/>
    <property type="match status" value="1"/>
</dbReference>
<evidence type="ECO:0000259" key="12">
    <source>
        <dbReference type="Pfam" id="PF05698"/>
    </source>
</evidence>
<dbReference type="InterPro" id="IPR001179">
    <property type="entry name" value="PPIase_FKBP_dom"/>
</dbReference>
<dbReference type="GO" id="GO:0003755">
    <property type="term" value="F:peptidyl-prolyl cis-trans isomerase activity"/>
    <property type="evidence" value="ECO:0007669"/>
    <property type="project" value="UniProtKB-UniRule"/>
</dbReference>
<dbReference type="InterPro" id="IPR008880">
    <property type="entry name" value="Trigger_fac_C"/>
</dbReference>
<dbReference type="AlphaFoldDB" id="A0A9D5JUQ0"/>
<keyword evidence="9" id="KW-0132">Cell division</keyword>
<dbReference type="Gene3D" id="3.30.70.1050">
    <property type="entry name" value="Trigger factor ribosome-binding domain"/>
    <property type="match status" value="1"/>
</dbReference>
<feature type="domain" description="PPIase FKBP-type" evidence="10">
    <location>
        <begin position="165"/>
        <end position="242"/>
    </location>
</feature>
<evidence type="ECO:0000259" key="10">
    <source>
        <dbReference type="Pfam" id="PF00254"/>
    </source>
</evidence>
<evidence type="ECO:0000256" key="1">
    <source>
        <dbReference type="ARBA" id="ARBA00000971"/>
    </source>
</evidence>
<reference evidence="13" key="1">
    <citation type="submission" date="2019-11" db="EMBL/GenBank/DDBJ databases">
        <title>Microbial mats filling the niche in hypersaline microbial mats.</title>
        <authorList>
            <person name="Wong H.L."/>
            <person name="Macleod F.I."/>
            <person name="White R.A. III"/>
            <person name="Burns B.P."/>
        </authorList>
    </citation>
    <scope>NUCLEOTIDE SEQUENCE</scope>
    <source>
        <strain evidence="13">Rbin_158</strain>
    </source>
</reference>
<organism evidence="13 14">
    <name type="scientific">candidate division KSB3 bacterium</name>
    <dbReference type="NCBI Taxonomy" id="2044937"/>
    <lineage>
        <taxon>Bacteria</taxon>
        <taxon>candidate division KSB3</taxon>
    </lineage>
</organism>
<dbReference type="SUPFAM" id="SSF109998">
    <property type="entry name" value="Triger factor/SurA peptide-binding domain-like"/>
    <property type="match status" value="1"/>
</dbReference>
<dbReference type="GO" id="GO:0051301">
    <property type="term" value="P:cell division"/>
    <property type="evidence" value="ECO:0007669"/>
    <property type="project" value="UniProtKB-KW"/>
</dbReference>
<evidence type="ECO:0000256" key="4">
    <source>
        <dbReference type="ARBA" id="ARBA00016902"/>
    </source>
</evidence>
<evidence type="ECO:0000313" key="14">
    <source>
        <dbReference type="Proteomes" id="UP000649604"/>
    </source>
</evidence>
<dbReference type="InterPro" id="IPR037041">
    <property type="entry name" value="Trigger_fac_C_sf"/>
</dbReference>
<feature type="domain" description="Trigger factor ribosome-binding bacterial" evidence="11">
    <location>
        <begin position="1"/>
        <end position="146"/>
    </location>
</feature>
<dbReference type="SUPFAM" id="SSF102735">
    <property type="entry name" value="Trigger factor ribosome-binding domain"/>
    <property type="match status" value="1"/>
</dbReference>
<dbReference type="InterPro" id="IPR005215">
    <property type="entry name" value="Trig_fac"/>
</dbReference>
<dbReference type="Proteomes" id="UP000649604">
    <property type="component" value="Unassembled WGS sequence"/>
</dbReference>
<dbReference type="PANTHER" id="PTHR30560:SF3">
    <property type="entry name" value="TRIGGER FACTOR-LIKE PROTEIN TIG, CHLOROPLASTIC"/>
    <property type="match status" value="1"/>
</dbReference>
<evidence type="ECO:0000256" key="5">
    <source>
        <dbReference type="ARBA" id="ARBA00023110"/>
    </source>
</evidence>
<dbReference type="InterPro" id="IPR027304">
    <property type="entry name" value="Trigger_fact/SurA_dom_sf"/>
</dbReference>
<dbReference type="EMBL" id="WJJP01000263">
    <property type="protein sequence ID" value="MBD3324594.1"/>
    <property type="molecule type" value="Genomic_DNA"/>
</dbReference>
<keyword evidence="7 9" id="KW-0413">Isomerase</keyword>
<dbReference type="GO" id="GO:0044183">
    <property type="term" value="F:protein folding chaperone"/>
    <property type="evidence" value="ECO:0007669"/>
    <property type="project" value="TreeGrafter"/>
</dbReference>
<comment type="caution">
    <text evidence="13">The sequence shown here is derived from an EMBL/GenBank/DDBJ whole genome shotgun (WGS) entry which is preliminary data.</text>
</comment>
<comment type="function">
    <text evidence="9">Involved in protein export. Acts as a chaperone by maintaining the newly synthesized protein in an open conformation. Functions as a peptidyl-prolyl cis-trans isomerase.</text>
</comment>
<dbReference type="Pfam" id="PF00254">
    <property type="entry name" value="FKBP_C"/>
    <property type="match status" value="1"/>
</dbReference>
<dbReference type="Gene3D" id="3.10.50.40">
    <property type="match status" value="1"/>
</dbReference>
<comment type="similarity">
    <text evidence="2 9">Belongs to the FKBP-type PPIase family. Tig subfamily.</text>
</comment>
<dbReference type="GO" id="GO:0051083">
    <property type="term" value="P:'de novo' cotranslational protein folding"/>
    <property type="evidence" value="ECO:0007669"/>
    <property type="project" value="TreeGrafter"/>
</dbReference>
<dbReference type="GO" id="GO:0015031">
    <property type="term" value="P:protein transport"/>
    <property type="evidence" value="ECO:0007669"/>
    <property type="project" value="UniProtKB-UniRule"/>
</dbReference>
<dbReference type="Pfam" id="PF05697">
    <property type="entry name" value="Trigger_N"/>
    <property type="match status" value="1"/>
</dbReference>
<dbReference type="GO" id="GO:0043022">
    <property type="term" value="F:ribosome binding"/>
    <property type="evidence" value="ECO:0007669"/>
    <property type="project" value="TreeGrafter"/>
</dbReference>
<dbReference type="Gene3D" id="1.10.3120.10">
    <property type="entry name" value="Trigger factor, C-terminal domain"/>
    <property type="match status" value="1"/>
</dbReference>
<evidence type="ECO:0000256" key="3">
    <source>
        <dbReference type="ARBA" id="ARBA00013194"/>
    </source>
</evidence>
<dbReference type="EC" id="5.2.1.8" evidence="3 9"/>
<dbReference type="GO" id="GO:0043335">
    <property type="term" value="P:protein unfolding"/>
    <property type="evidence" value="ECO:0007669"/>
    <property type="project" value="TreeGrafter"/>
</dbReference>
<sequence length="406" mass="46026">MNVSVEDLGSCRKKLTVHIPPEEVNQEYQRVIQELRKNVSLPGFRKGKASFSTIRRKFKREIAAEVKEALLEKSLKDALVEHDLSPVGTPDLDVKKVKVAENQPVDYDAEVEFLPPVEVKDYKGVEITAPAIGDIPESSITQALEVLQRQQAVHEPIEDADHVIVENDSVTLNYTRSVDGEPLGESVENYTFWLGVDPVLPELQDHVLGRRKGDHVTFPVQYGEDVQDKNLAGKTIQFDVDIVNVEKVVLPELDDEFARDLEEESLDALKAKIEENIRARLEHDAQIETKNRLLMKIAEAHDFEVPPSLIKDQKKQYPDKDEAEIIKMLRAGIILTRLQAQEHIEVTPEELNEKVMQLAMQHQIPVATMKSLLAERGGLERLHSDLKETKTLDLLYEHANVVQEES</sequence>
<dbReference type="InterPro" id="IPR036611">
    <property type="entry name" value="Trigger_fac_ribosome-bd_sf"/>
</dbReference>
<accession>A0A9D5JUQ0</accession>
<evidence type="ECO:0000256" key="8">
    <source>
        <dbReference type="ARBA" id="ARBA00029986"/>
    </source>
</evidence>
<keyword evidence="5 9" id="KW-0697">Rotamase</keyword>
<evidence type="ECO:0000256" key="7">
    <source>
        <dbReference type="ARBA" id="ARBA00023235"/>
    </source>
</evidence>
<dbReference type="Pfam" id="PF05698">
    <property type="entry name" value="Trigger_C"/>
    <property type="match status" value="2"/>
</dbReference>
<comment type="catalytic activity">
    <reaction evidence="1 9">
        <text>[protein]-peptidylproline (omega=180) = [protein]-peptidylproline (omega=0)</text>
        <dbReference type="Rhea" id="RHEA:16237"/>
        <dbReference type="Rhea" id="RHEA-COMP:10747"/>
        <dbReference type="Rhea" id="RHEA-COMP:10748"/>
        <dbReference type="ChEBI" id="CHEBI:83833"/>
        <dbReference type="ChEBI" id="CHEBI:83834"/>
        <dbReference type="EC" id="5.2.1.8"/>
    </reaction>
</comment>
<feature type="domain" description="Trigger factor C-terminal" evidence="12">
    <location>
        <begin position="265"/>
        <end position="313"/>
    </location>
</feature>
<gene>
    <name evidence="9 13" type="primary">tig</name>
    <name evidence="13" type="ORF">GF339_08410</name>
</gene>
<evidence type="ECO:0000256" key="2">
    <source>
        <dbReference type="ARBA" id="ARBA00005464"/>
    </source>
</evidence>
<comment type="domain">
    <text evidence="9">Consists of 3 domains; the N-terminus binds the ribosome, the middle domain has PPIase activity, while the C-terminus has intrinsic chaperone activity on its own.</text>
</comment>
<name>A0A9D5JUQ0_9BACT</name>
<dbReference type="NCBIfam" id="TIGR00115">
    <property type="entry name" value="tig"/>
    <property type="match status" value="1"/>
</dbReference>
<dbReference type="PANTHER" id="PTHR30560">
    <property type="entry name" value="TRIGGER FACTOR CHAPERONE AND PEPTIDYL-PROLYL CIS/TRANS ISOMERASE"/>
    <property type="match status" value="1"/>
</dbReference>
<evidence type="ECO:0000259" key="11">
    <source>
        <dbReference type="Pfam" id="PF05697"/>
    </source>
</evidence>
<dbReference type="GO" id="GO:0005737">
    <property type="term" value="C:cytoplasm"/>
    <property type="evidence" value="ECO:0007669"/>
    <property type="project" value="UniProtKB-SubCell"/>
</dbReference>
<dbReference type="SUPFAM" id="SSF54534">
    <property type="entry name" value="FKBP-like"/>
    <property type="match status" value="1"/>
</dbReference>
<dbReference type="InterPro" id="IPR008881">
    <property type="entry name" value="Trigger_fac_ribosome-bd_bac"/>
</dbReference>
<dbReference type="InterPro" id="IPR046357">
    <property type="entry name" value="PPIase_dom_sf"/>
</dbReference>
<keyword evidence="9" id="KW-0963">Cytoplasm</keyword>
<dbReference type="PIRSF" id="PIRSF003095">
    <property type="entry name" value="Trigger_factor"/>
    <property type="match status" value="1"/>
</dbReference>
<keyword evidence="6 9" id="KW-0143">Chaperone</keyword>
<evidence type="ECO:0000256" key="6">
    <source>
        <dbReference type="ARBA" id="ARBA00023186"/>
    </source>
</evidence>
<protein>
    <recommendedName>
        <fullName evidence="4 9">Trigger factor</fullName>
        <shortName evidence="9">TF</shortName>
        <ecNumber evidence="3 9">5.2.1.8</ecNumber>
    </recommendedName>
    <alternativeName>
        <fullName evidence="8 9">PPIase</fullName>
    </alternativeName>
</protein>
<comment type="subcellular location">
    <subcellularLocation>
        <location evidence="9">Cytoplasm</location>
    </subcellularLocation>
    <text evidence="9">About half TF is bound to the ribosome near the polypeptide exit tunnel while the other half is free in the cytoplasm.</text>
</comment>
<evidence type="ECO:0000256" key="9">
    <source>
        <dbReference type="HAMAP-Rule" id="MF_00303"/>
    </source>
</evidence>
<proteinExistence type="inferred from homology"/>
<evidence type="ECO:0000313" key="13">
    <source>
        <dbReference type="EMBL" id="MBD3324594.1"/>
    </source>
</evidence>